<feature type="domain" description="TIR" evidence="9">
    <location>
        <begin position="753"/>
        <end position="917"/>
    </location>
</feature>
<dbReference type="InterPro" id="IPR002182">
    <property type="entry name" value="NB-ARC"/>
</dbReference>
<dbReference type="InterPro" id="IPR044974">
    <property type="entry name" value="Disease_R_plants"/>
</dbReference>
<dbReference type="PANTHER" id="PTHR11017">
    <property type="entry name" value="LEUCINE-RICH REPEAT-CONTAINING PROTEIN"/>
    <property type="match status" value="1"/>
</dbReference>
<evidence type="ECO:0000256" key="1">
    <source>
        <dbReference type="ARBA" id="ARBA00011982"/>
    </source>
</evidence>
<dbReference type="InterPro" id="IPR027417">
    <property type="entry name" value="P-loop_NTPase"/>
</dbReference>
<keyword evidence="4" id="KW-0378">Hydrolase</keyword>
<keyword evidence="6" id="KW-0520">NAD</keyword>
<dbReference type="SUPFAM" id="SSF110004">
    <property type="entry name" value="Glycolipid transfer protein, GLTP"/>
    <property type="match status" value="1"/>
</dbReference>
<dbReference type="InterPro" id="IPR003593">
    <property type="entry name" value="AAA+_ATPase"/>
</dbReference>
<dbReference type="SUPFAM" id="SSF52058">
    <property type="entry name" value="L domain-like"/>
    <property type="match status" value="2"/>
</dbReference>
<dbReference type="SUPFAM" id="SSF52200">
    <property type="entry name" value="Toll/Interleukin receptor TIR domain"/>
    <property type="match status" value="2"/>
</dbReference>
<feature type="domain" description="TIR" evidence="9">
    <location>
        <begin position="7"/>
        <end position="171"/>
    </location>
</feature>
<evidence type="ECO:0000313" key="10">
    <source>
        <dbReference type="EMBL" id="EFH41443.1"/>
    </source>
</evidence>
<dbReference type="Pfam" id="PF23286">
    <property type="entry name" value="LRR_13"/>
    <property type="match status" value="1"/>
</dbReference>
<dbReference type="GO" id="GO:0061809">
    <property type="term" value="F:NAD+ nucleosidase activity, cyclic ADP-ribose generating"/>
    <property type="evidence" value="ECO:0007669"/>
    <property type="project" value="UniProtKB-EC"/>
</dbReference>
<dbReference type="STRING" id="81972.D7MRD9"/>
<evidence type="ECO:0000313" key="11">
    <source>
        <dbReference type="Proteomes" id="UP000008694"/>
    </source>
</evidence>
<dbReference type="SUPFAM" id="SSF52540">
    <property type="entry name" value="P-loop containing nucleoside triphosphate hydrolases"/>
    <property type="match status" value="2"/>
</dbReference>
<evidence type="ECO:0000256" key="3">
    <source>
        <dbReference type="ARBA" id="ARBA00022737"/>
    </source>
</evidence>
<dbReference type="SMART" id="SM00255">
    <property type="entry name" value="TIR"/>
    <property type="match status" value="2"/>
</dbReference>
<keyword evidence="3" id="KW-0677">Repeat</keyword>
<dbReference type="FunFam" id="1.10.8.430:FF:000002">
    <property type="entry name" value="Disease resistance protein (TIR-NBS-LRR class)"/>
    <property type="match status" value="1"/>
</dbReference>
<dbReference type="InterPro" id="IPR000157">
    <property type="entry name" value="TIR_dom"/>
</dbReference>
<dbReference type="InterPro" id="IPR058192">
    <property type="entry name" value="WHD_ROQ1-like"/>
</dbReference>
<dbReference type="PANTHER" id="PTHR11017:SF379">
    <property type="entry name" value="ADP-RIBOSYL CYCLASE_CYCLIC ADP-RIBOSE HYDROLASE"/>
    <property type="match status" value="1"/>
</dbReference>
<dbReference type="Gene3D" id="3.40.50.10140">
    <property type="entry name" value="Toll/interleukin-1 receptor homology (TIR) domain"/>
    <property type="match status" value="2"/>
</dbReference>
<dbReference type="FunFam" id="3.40.50.10140:FF:000007">
    <property type="entry name" value="Disease resistance protein (TIR-NBS-LRR class)"/>
    <property type="match status" value="2"/>
</dbReference>
<dbReference type="Gene3D" id="1.10.3520.10">
    <property type="entry name" value="Glycolipid transfer protein"/>
    <property type="match status" value="1"/>
</dbReference>
<protein>
    <recommendedName>
        <fullName evidence="1">ADP-ribosyl cyclase/cyclic ADP-ribose hydrolase</fullName>
        <ecNumber evidence="1">3.2.2.6</ecNumber>
    </recommendedName>
</protein>
<dbReference type="Pfam" id="PF07725">
    <property type="entry name" value="LRR_3"/>
    <property type="match status" value="2"/>
</dbReference>
<dbReference type="GO" id="GO:0120013">
    <property type="term" value="F:lipid transfer activity"/>
    <property type="evidence" value="ECO:0007669"/>
    <property type="project" value="InterPro"/>
</dbReference>
<dbReference type="HOGENOM" id="CLU_001561_0_3_1"/>
<sequence>MSSSRNWDYDVFPSFRGADVRKTFLSHFLKELDLKSIKPFKDSEIERSHSIAPELIQAIRGSRIAVVVFSENYATSKWCLDELVEILKCKEELGQIVIPIFYDLDPFHVRKQLGKFGEAFKNTCLNKTKNEIQLWRQALNDVANLLGYHSHTCNNEPKMIEDIVSDIFHKLNETPSKDFDNFVGINNHIAEMNLLLCLEYEEARMVGIWGPSGIGKTTIARALFNLLARHFQGKAFIDRAFVSKSIEGYRRAKTGDHNMKLSLQGSFLSEILGKNIKIEHLGALRERLKHRKVLIIIDDLDDLVVLEALAGQTQWFGSGSRIIVVTKDKHLLEAHGIDHIYKVGFPSEKQALEMFCRSAFSQNSPPDGFMELASEVAAFSGGLPLGLVILGKVVKGRNKEDWIDMLPRLRKSPNRDIVETLRFSYDELDSEEDKAILRHIACLFNGVDVNNIKMMLSDSELDVNIGLKNLADKSLINVVPSWNNTNIVEMHCLVQEMGRDVVRKQSDKPGKREFLMNSKDICDVLRGCTGTEKVLGISLDIDEVKKVRIHKNAFDGMTNLRFLKFYKSSLERKKGFRWDLPERFDDFPDKLKLLSWPGYPMRCMLSNFCPEYLVELRMPNSKLEKLWEGVELLTCLKHMDFSESENLLRVKRGLEMIRVLFEELLATEADSSVKDAAYKAYNQVFGPHHGWAIQLAASTGFGSLLLSKAELYRIFNETGFPHIEEDEETFRSLIYKKLCCFCFSISMSSSRNWDYDVFPSFRGADVRKTFLSHFLKELDLKSIKPFKDSEIERSHSIAPELIQAIRGSRIAVVVFSENYATSKWCLDELVEILKCKEELGQIVIPIFYALDPFHVRKQLGKFGEAFKKTCLNKTEDERQLWRQALTDVANLLGYHSHTCNSEAKMIEDIVSDIFHKLNETPSKDFDNFVGINNHIAEMNLLLCLESEEARMVGIWGPSGIGKTTIARALFNLLSRHFQGKAFIDRAFVSKSIEGYRGAKTGDHNMKLSLQGSFLSEILGKNIKIEHLGALRERLKHRKVLIIIDDLDDLVVLEALAGQTQWFGSGSRIIVVTKDKRLLEAHGVHHIYKVCFPSEKQALEMFCRSAFTQSSPPDGFMELASEVAACSGRLPLGLVILGKGTEKVLGISLDIDEVKKVRIHKNAFDGMTNLRFLKFYKSSLERKKGFRWDLPERFNDFPDKLKLLSWPGYPMRCMPSNFCPEYLVELRMPNSKVEKLWEGVELLTCLKHMDFSESENLREIPDLSTATNLDTLVLNGCSSLVELHDISRNISKLNLSQTSIVKFPSKLHLEKLVELYMGQTKNERFWEGVQPLPSLKKIVFSGCANLKELPDLSMATRLETLNLSDCSSLAEVTLSTIQNLNKLMILDMTRCSSLETLPEGINLPSLYRLNLNGCSRLRSFPNISNNIAVLNLNQTGVEEVPQWIENFFSLELLEMWECNQLKCISPSIFTLDNLNKVAFSDCEQLTEVIWPEEVEDTNNARTNLALITFTNCFNSNQEAFIQQSASQILVLPGVEVPPYFTYRSNGSSLTIPLHRSSLSQQSFLEFKACVVVSEETVNHQLCFIDIQVHCRFRDKHGNYFEPPEPRFLSLHQKYNHLIIFHCQFPLNQDCDQVDIEFRLTSIRLLLKGCGIRLPDDPIPSLASLNEADESKAGDEELKGKEQVSLFNDCSSVENRLGNPKHLQHVCEANEENLANETENGEESGESNVKTESSRKRMRIMTGYHLPELKII</sequence>
<dbReference type="Gene3D" id="3.80.10.10">
    <property type="entry name" value="Ribonuclease Inhibitor"/>
    <property type="match status" value="3"/>
</dbReference>
<dbReference type="PROSITE" id="PS50104">
    <property type="entry name" value="TIR"/>
    <property type="match status" value="2"/>
</dbReference>
<evidence type="ECO:0000256" key="6">
    <source>
        <dbReference type="ARBA" id="ARBA00023027"/>
    </source>
</evidence>
<dbReference type="Pfam" id="PF08718">
    <property type="entry name" value="GLTP"/>
    <property type="match status" value="1"/>
</dbReference>
<dbReference type="InterPro" id="IPR036390">
    <property type="entry name" value="WH_DNA-bd_sf"/>
</dbReference>
<keyword evidence="11" id="KW-1185">Reference proteome</keyword>
<evidence type="ECO:0000256" key="7">
    <source>
        <dbReference type="ARBA" id="ARBA00047304"/>
    </source>
</evidence>
<dbReference type="Gramene" id="Al_scaffold_0008_173">
    <property type="protein sequence ID" value="Al_scaffold_0008_173"/>
    <property type="gene ID" value="Al_scaffold_0008_173"/>
</dbReference>
<evidence type="ECO:0000256" key="8">
    <source>
        <dbReference type="SAM" id="MobiDB-lite"/>
    </source>
</evidence>
<dbReference type="EMBL" id="GL348720">
    <property type="protein sequence ID" value="EFH41443.1"/>
    <property type="molecule type" value="Genomic_DNA"/>
</dbReference>
<dbReference type="InterPro" id="IPR045344">
    <property type="entry name" value="C-JID"/>
</dbReference>
<dbReference type="Pfam" id="PF00931">
    <property type="entry name" value="NB-ARC"/>
    <property type="match status" value="2"/>
</dbReference>
<organism evidence="11">
    <name type="scientific">Arabidopsis lyrata subsp. lyrata</name>
    <name type="common">Lyre-leaved rock-cress</name>
    <dbReference type="NCBI Taxonomy" id="81972"/>
    <lineage>
        <taxon>Eukaryota</taxon>
        <taxon>Viridiplantae</taxon>
        <taxon>Streptophyta</taxon>
        <taxon>Embryophyta</taxon>
        <taxon>Tracheophyta</taxon>
        <taxon>Spermatophyta</taxon>
        <taxon>Magnoliopsida</taxon>
        <taxon>eudicotyledons</taxon>
        <taxon>Gunneridae</taxon>
        <taxon>Pentapetalae</taxon>
        <taxon>rosids</taxon>
        <taxon>malvids</taxon>
        <taxon>Brassicales</taxon>
        <taxon>Brassicaceae</taxon>
        <taxon>Camelineae</taxon>
        <taxon>Arabidopsis</taxon>
    </lineage>
</organism>
<dbReference type="CDD" id="cd00267">
    <property type="entry name" value="ABC_ATPase"/>
    <property type="match status" value="2"/>
</dbReference>
<feature type="region of interest" description="Disordered" evidence="8">
    <location>
        <begin position="1713"/>
        <end position="1734"/>
    </location>
</feature>
<dbReference type="InterPro" id="IPR011713">
    <property type="entry name" value="Leu-rich_rpt_3"/>
</dbReference>
<dbReference type="InterPro" id="IPR036497">
    <property type="entry name" value="GLTP_sf"/>
</dbReference>
<evidence type="ECO:0000259" key="9">
    <source>
        <dbReference type="PROSITE" id="PS50104"/>
    </source>
</evidence>
<accession>D7MRD9</accession>
<dbReference type="Pfam" id="PF01582">
    <property type="entry name" value="TIR"/>
    <property type="match status" value="2"/>
</dbReference>
<dbReference type="eggNOG" id="KOG4189">
    <property type="taxonomic scope" value="Eukaryota"/>
</dbReference>
<dbReference type="Pfam" id="PF23282">
    <property type="entry name" value="WHD_ROQ1"/>
    <property type="match status" value="1"/>
</dbReference>
<dbReference type="GO" id="GO:0006952">
    <property type="term" value="P:defense response"/>
    <property type="evidence" value="ECO:0007669"/>
    <property type="project" value="UniProtKB-KW"/>
</dbReference>
<name>D7MRD9_ARALL</name>
<dbReference type="GO" id="GO:0007165">
    <property type="term" value="P:signal transduction"/>
    <property type="evidence" value="ECO:0007669"/>
    <property type="project" value="InterPro"/>
</dbReference>
<dbReference type="EC" id="3.2.2.6" evidence="1"/>
<dbReference type="PRINTS" id="PR00364">
    <property type="entry name" value="DISEASERSIST"/>
</dbReference>
<dbReference type="GO" id="GO:0005737">
    <property type="term" value="C:cytoplasm"/>
    <property type="evidence" value="ECO:0007669"/>
    <property type="project" value="InterPro"/>
</dbReference>
<dbReference type="InterPro" id="IPR035897">
    <property type="entry name" value="Toll_tir_struct_dom_sf"/>
</dbReference>
<dbReference type="InterPro" id="IPR032675">
    <property type="entry name" value="LRR_dom_sf"/>
</dbReference>
<evidence type="ECO:0000256" key="4">
    <source>
        <dbReference type="ARBA" id="ARBA00022801"/>
    </source>
</evidence>
<dbReference type="Gene3D" id="1.10.8.430">
    <property type="entry name" value="Helical domain of apoptotic protease-activating factors"/>
    <property type="match status" value="1"/>
</dbReference>
<dbReference type="SUPFAM" id="SSF46785">
    <property type="entry name" value="Winged helix' DNA-binding domain"/>
    <property type="match status" value="1"/>
</dbReference>
<keyword evidence="5" id="KW-0611">Plant defense</keyword>
<dbReference type="Pfam" id="PF20160">
    <property type="entry name" value="C-JID"/>
    <property type="match status" value="1"/>
</dbReference>
<evidence type="ECO:0000256" key="5">
    <source>
        <dbReference type="ARBA" id="ARBA00022821"/>
    </source>
</evidence>
<dbReference type="GO" id="GO:0043531">
    <property type="term" value="F:ADP binding"/>
    <property type="evidence" value="ECO:0007669"/>
    <property type="project" value="InterPro"/>
</dbReference>
<comment type="catalytic activity">
    <reaction evidence="7">
        <text>NAD(+) + H2O = ADP-D-ribose + nicotinamide + H(+)</text>
        <dbReference type="Rhea" id="RHEA:16301"/>
        <dbReference type="ChEBI" id="CHEBI:15377"/>
        <dbReference type="ChEBI" id="CHEBI:15378"/>
        <dbReference type="ChEBI" id="CHEBI:17154"/>
        <dbReference type="ChEBI" id="CHEBI:57540"/>
        <dbReference type="ChEBI" id="CHEBI:57967"/>
        <dbReference type="EC" id="3.2.2.6"/>
    </reaction>
    <physiologicalReaction direction="left-to-right" evidence="7">
        <dbReference type="Rhea" id="RHEA:16302"/>
    </physiologicalReaction>
</comment>
<dbReference type="Gene3D" id="3.40.50.300">
    <property type="entry name" value="P-loop containing nucleotide triphosphate hydrolases"/>
    <property type="match status" value="2"/>
</dbReference>
<dbReference type="FunFam" id="3.40.50.300:FF:001002">
    <property type="entry name" value="Disease resistance protein (TIR-NBS-LRR class)"/>
    <property type="match status" value="2"/>
</dbReference>
<dbReference type="InterPro" id="IPR042197">
    <property type="entry name" value="Apaf_helical"/>
</dbReference>
<reference evidence="11" key="1">
    <citation type="journal article" date="2011" name="Nat. Genet.">
        <title>The Arabidopsis lyrata genome sequence and the basis of rapid genome size change.</title>
        <authorList>
            <person name="Hu T.T."/>
            <person name="Pattyn P."/>
            <person name="Bakker E.G."/>
            <person name="Cao J."/>
            <person name="Cheng J.-F."/>
            <person name="Clark R.M."/>
            <person name="Fahlgren N."/>
            <person name="Fawcett J.A."/>
            <person name="Grimwood J."/>
            <person name="Gundlach H."/>
            <person name="Haberer G."/>
            <person name="Hollister J.D."/>
            <person name="Ossowski S."/>
            <person name="Ottilar R.P."/>
            <person name="Salamov A.A."/>
            <person name="Schneeberger K."/>
            <person name="Spannagl M."/>
            <person name="Wang X."/>
            <person name="Yang L."/>
            <person name="Nasrallah M.E."/>
            <person name="Bergelson J."/>
            <person name="Carrington J.C."/>
            <person name="Gaut B.S."/>
            <person name="Schmutz J."/>
            <person name="Mayer K.F.X."/>
            <person name="Van de Peer Y."/>
            <person name="Grigoriev I.V."/>
            <person name="Nordborg M."/>
            <person name="Weigel D."/>
            <person name="Guo Y.-L."/>
        </authorList>
    </citation>
    <scope>NUCLEOTIDE SEQUENCE [LARGE SCALE GENOMIC DNA]</scope>
    <source>
        <strain evidence="11">cv. MN47</strain>
    </source>
</reference>
<proteinExistence type="predicted"/>
<dbReference type="InterPro" id="IPR014830">
    <property type="entry name" value="Glycolipid_transfer_prot_dom"/>
</dbReference>
<keyword evidence="2" id="KW-0433">Leucine-rich repeat</keyword>
<dbReference type="Proteomes" id="UP000008694">
    <property type="component" value="Unassembled WGS sequence"/>
</dbReference>
<dbReference type="SMART" id="SM00382">
    <property type="entry name" value="AAA"/>
    <property type="match status" value="2"/>
</dbReference>
<dbReference type="InterPro" id="IPR058546">
    <property type="entry name" value="RPS4B/Roq1-like_LRR"/>
</dbReference>
<gene>
    <name evidence="10" type="ORF">ARALYDRAFT_683353</name>
</gene>
<evidence type="ECO:0000256" key="2">
    <source>
        <dbReference type="ARBA" id="ARBA00022614"/>
    </source>
</evidence>